<dbReference type="InterPro" id="IPR057691">
    <property type="entry name" value="DUF7931"/>
</dbReference>
<evidence type="ECO:0000259" key="1">
    <source>
        <dbReference type="Pfam" id="PF25559"/>
    </source>
</evidence>
<dbReference type="Proteomes" id="UP001204621">
    <property type="component" value="Unassembled WGS sequence"/>
</dbReference>
<organism evidence="2 3">
    <name type="scientific">Massilia terrae</name>
    <dbReference type="NCBI Taxonomy" id="1811224"/>
    <lineage>
        <taxon>Bacteria</taxon>
        <taxon>Pseudomonadati</taxon>
        <taxon>Pseudomonadota</taxon>
        <taxon>Betaproteobacteria</taxon>
        <taxon>Burkholderiales</taxon>
        <taxon>Oxalobacteraceae</taxon>
        <taxon>Telluria group</taxon>
        <taxon>Massilia</taxon>
    </lineage>
</organism>
<protein>
    <recommendedName>
        <fullName evidence="1">DUF7931 domain-containing protein</fullName>
    </recommendedName>
</protein>
<evidence type="ECO:0000313" key="2">
    <source>
        <dbReference type="EMBL" id="MCS0658005.1"/>
    </source>
</evidence>
<proteinExistence type="predicted"/>
<accession>A0ABT2CVL1</accession>
<gene>
    <name evidence="2" type="ORF">NX778_08010</name>
</gene>
<reference evidence="2 3" key="1">
    <citation type="submission" date="2022-08" db="EMBL/GenBank/DDBJ databases">
        <title>Reclassification of Massilia species as members of the genera Telluria, Duganella, Pseudoduganella, Mokoshia gen. nov. and Zemynaea gen. nov. using orthogonal and non-orthogonal genome-based approaches.</title>
        <authorList>
            <person name="Bowman J.P."/>
        </authorList>
    </citation>
    <scope>NUCLEOTIDE SEQUENCE [LARGE SCALE GENOMIC DNA]</scope>
    <source>
        <strain evidence="2 3">JCM 31606</strain>
    </source>
</reference>
<name>A0ABT2CVL1_9BURK</name>
<keyword evidence="3" id="KW-1185">Reference proteome</keyword>
<sequence>MSDTILLPFSSRADCQAQFAAVLARARSTLQLFDPDCAIFPLGDSSTDAALRAVLAGGGRLQLAVHTTSYIERHYPRFLRLLRDYAHRIECRVTSRSLHQLTDSFCVADGIHIVRRFHSEHFRGEAAFDAPEATELPLERFAAIWEESNVALHTSTTGL</sequence>
<comment type="caution">
    <text evidence="2">The sequence shown here is derived from an EMBL/GenBank/DDBJ whole genome shotgun (WGS) entry which is preliminary data.</text>
</comment>
<dbReference type="RefSeq" id="WP_258811196.1">
    <property type="nucleotide sequence ID" value="NZ_JANUGU010000002.1"/>
</dbReference>
<dbReference type="EMBL" id="JANUGU010000002">
    <property type="protein sequence ID" value="MCS0658005.1"/>
    <property type="molecule type" value="Genomic_DNA"/>
</dbReference>
<feature type="domain" description="DUF7931" evidence="1">
    <location>
        <begin position="12"/>
        <end position="149"/>
    </location>
</feature>
<dbReference type="Pfam" id="PF25559">
    <property type="entry name" value="DUF7931"/>
    <property type="match status" value="1"/>
</dbReference>
<evidence type="ECO:0000313" key="3">
    <source>
        <dbReference type="Proteomes" id="UP001204621"/>
    </source>
</evidence>